<dbReference type="PhylomeDB" id="B4MIS8"/>
<dbReference type="PANTHER" id="PTHR45810">
    <property type="entry name" value="HISTONE H3.2"/>
    <property type="match status" value="1"/>
</dbReference>
<dbReference type="OrthoDB" id="420022at2759"/>
<evidence type="ECO:0000259" key="3">
    <source>
        <dbReference type="Pfam" id="PF00125"/>
    </source>
</evidence>
<dbReference type="GO" id="GO:0031507">
    <property type="term" value="P:heterochromatin formation"/>
    <property type="evidence" value="ECO:0007669"/>
    <property type="project" value="EnsemblMetazoa"/>
</dbReference>
<evidence type="ECO:0000313" key="5">
    <source>
        <dbReference type="Proteomes" id="UP000007798"/>
    </source>
</evidence>
<proteinExistence type="inferred from homology"/>
<dbReference type="Proteomes" id="UP000007798">
    <property type="component" value="Unassembled WGS sequence"/>
</dbReference>
<dbReference type="CDD" id="cd22911">
    <property type="entry name" value="HFD_H3"/>
    <property type="match status" value="1"/>
</dbReference>
<dbReference type="GO" id="GO:0043505">
    <property type="term" value="C:CENP-A containing nucleosome"/>
    <property type="evidence" value="ECO:0007669"/>
    <property type="project" value="EnsemblMetazoa"/>
</dbReference>
<dbReference type="SMART" id="SM00428">
    <property type="entry name" value="H3"/>
    <property type="match status" value="1"/>
</dbReference>
<organism evidence="4 5">
    <name type="scientific">Drosophila willistoni</name>
    <name type="common">Fruit fly</name>
    <dbReference type="NCBI Taxonomy" id="7260"/>
    <lineage>
        <taxon>Eukaryota</taxon>
        <taxon>Metazoa</taxon>
        <taxon>Ecdysozoa</taxon>
        <taxon>Arthropoda</taxon>
        <taxon>Hexapoda</taxon>
        <taxon>Insecta</taxon>
        <taxon>Pterygota</taxon>
        <taxon>Neoptera</taxon>
        <taxon>Endopterygota</taxon>
        <taxon>Diptera</taxon>
        <taxon>Brachycera</taxon>
        <taxon>Muscomorpha</taxon>
        <taxon>Ephydroidea</taxon>
        <taxon>Drosophilidae</taxon>
        <taxon>Drosophila</taxon>
        <taxon>Sophophora</taxon>
    </lineage>
</organism>
<dbReference type="InterPro" id="IPR009072">
    <property type="entry name" value="Histone-fold"/>
</dbReference>
<dbReference type="InParanoid" id="B4MIS8"/>
<comment type="similarity">
    <text evidence="1">Belongs to the histone H3 family.</text>
</comment>
<feature type="compositionally biased region" description="Polar residues" evidence="2">
    <location>
        <begin position="54"/>
        <end position="84"/>
    </location>
</feature>
<dbReference type="Gene3D" id="1.10.20.10">
    <property type="entry name" value="Histone, subunit A"/>
    <property type="match status" value="1"/>
</dbReference>
<feature type="compositionally biased region" description="Acidic residues" evidence="2">
    <location>
        <begin position="88"/>
        <end position="110"/>
    </location>
</feature>
<reference evidence="4 5" key="1">
    <citation type="journal article" date="2007" name="Nature">
        <title>Evolution of genes and genomes on the Drosophila phylogeny.</title>
        <authorList>
            <consortium name="Drosophila 12 Genomes Consortium"/>
            <person name="Clark A.G."/>
            <person name="Eisen M.B."/>
            <person name="Smith D.R."/>
            <person name="Bergman C.M."/>
            <person name="Oliver B."/>
            <person name="Markow T.A."/>
            <person name="Kaufman T.C."/>
            <person name="Kellis M."/>
            <person name="Gelbart W."/>
            <person name="Iyer V.N."/>
            <person name="Pollard D.A."/>
            <person name="Sackton T.B."/>
            <person name="Larracuente A.M."/>
            <person name="Singh N.D."/>
            <person name="Abad J.P."/>
            <person name="Abt D.N."/>
            <person name="Adryan B."/>
            <person name="Aguade M."/>
            <person name="Akashi H."/>
            <person name="Anderson W.W."/>
            <person name="Aquadro C.F."/>
            <person name="Ardell D.H."/>
            <person name="Arguello R."/>
            <person name="Artieri C.G."/>
            <person name="Barbash D.A."/>
            <person name="Barker D."/>
            <person name="Barsanti P."/>
            <person name="Batterham P."/>
            <person name="Batzoglou S."/>
            <person name="Begun D."/>
            <person name="Bhutkar A."/>
            <person name="Blanco E."/>
            <person name="Bosak S.A."/>
            <person name="Bradley R.K."/>
            <person name="Brand A.D."/>
            <person name="Brent M.R."/>
            <person name="Brooks A.N."/>
            <person name="Brown R.H."/>
            <person name="Butlin R.K."/>
            <person name="Caggese C."/>
            <person name="Calvi B.R."/>
            <person name="Bernardo de Carvalho A."/>
            <person name="Caspi A."/>
            <person name="Castrezana S."/>
            <person name="Celniker S.E."/>
            <person name="Chang J.L."/>
            <person name="Chapple C."/>
            <person name="Chatterji S."/>
            <person name="Chinwalla A."/>
            <person name="Civetta A."/>
            <person name="Clifton S.W."/>
            <person name="Comeron J.M."/>
            <person name="Costello J.C."/>
            <person name="Coyne J.A."/>
            <person name="Daub J."/>
            <person name="David R.G."/>
            <person name="Delcher A.L."/>
            <person name="Delehaunty K."/>
            <person name="Do C.B."/>
            <person name="Ebling H."/>
            <person name="Edwards K."/>
            <person name="Eickbush T."/>
            <person name="Evans J.D."/>
            <person name="Filipski A."/>
            <person name="Findeiss S."/>
            <person name="Freyhult E."/>
            <person name="Fulton L."/>
            <person name="Fulton R."/>
            <person name="Garcia A.C."/>
            <person name="Gardiner A."/>
            <person name="Garfield D.A."/>
            <person name="Garvin B.E."/>
            <person name="Gibson G."/>
            <person name="Gilbert D."/>
            <person name="Gnerre S."/>
            <person name="Godfrey J."/>
            <person name="Good R."/>
            <person name="Gotea V."/>
            <person name="Gravely B."/>
            <person name="Greenberg A.J."/>
            <person name="Griffiths-Jones S."/>
            <person name="Gross S."/>
            <person name="Guigo R."/>
            <person name="Gustafson E.A."/>
            <person name="Haerty W."/>
            <person name="Hahn M.W."/>
            <person name="Halligan D.L."/>
            <person name="Halpern A.L."/>
            <person name="Halter G.M."/>
            <person name="Han M.V."/>
            <person name="Heger A."/>
            <person name="Hillier L."/>
            <person name="Hinrichs A.S."/>
            <person name="Holmes I."/>
            <person name="Hoskins R.A."/>
            <person name="Hubisz M.J."/>
            <person name="Hultmark D."/>
            <person name="Huntley M.A."/>
            <person name="Jaffe D.B."/>
            <person name="Jagadeeshan S."/>
            <person name="Jeck W.R."/>
            <person name="Johnson J."/>
            <person name="Jones C.D."/>
            <person name="Jordan W.C."/>
            <person name="Karpen G.H."/>
            <person name="Kataoka E."/>
            <person name="Keightley P.D."/>
            <person name="Kheradpour P."/>
            <person name="Kirkness E.F."/>
            <person name="Koerich L.B."/>
            <person name="Kristiansen K."/>
            <person name="Kudrna D."/>
            <person name="Kulathinal R.J."/>
            <person name="Kumar S."/>
            <person name="Kwok R."/>
            <person name="Lander E."/>
            <person name="Langley C.H."/>
            <person name="Lapoint R."/>
            <person name="Lazzaro B.P."/>
            <person name="Lee S.J."/>
            <person name="Levesque L."/>
            <person name="Li R."/>
            <person name="Lin C.F."/>
            <person name="Lin M.F."/>
            <person name="Lindblad-Toh K."/>
            <person name="Llopart A."/>
            <person name="Long M."/>
            <person name="Low L."/>
            <person name="Lozovsky E."/>
            <person name="Lu J."/>
            <person name="Luo M."/>
            <person name="Machado C.A."/>
            <person name="Makalowski W."/>
            <person name="Marzo M."/>
            <person name="Matsuda M."/>
            <person name="Matzkin L."/>
            <person name="McAllister B."/>
            <person name="McBride C.S."/>
            <person name="McKernan B."/>
            <person name="McKernan K."/>
            <person name="Mendez-Lago M."/>
            <person name="Minx P."/>
            <person name="Mollenhauer M.U."/>
            <person name="Montooth K."/>
            <person name="Mount S.M."/>
            <person name="Mu X."/>
            <person name="Myers E."/>
            <person name="Negre B."/>
            <person name="Newfeld S."/>
            <person name="Nielsen R."/>
            <person name="Noor M.A."/>
            <person name="O'Grady P."/>
            <person name="Pachter L."/>
            <person name="Papaceit M."/>
            <person name="Parisi M.J."/>
            <person name="Parisi M."/>
            <person name="Parts L."/>
            <person name="Pedersen J.S."/>
            <person name="Pesole G."/>
            <person name="Phillippy A.M."/>
            <person name="Ponting C.P."/>
            <person name="Pop M."/>
            <person name="Porcelli D."/>
            <person name="Powell J.R."/>
            <person name="Prohaska S."/>
            <person name="Pruitt K."/>
            <person name="Puig M."/>
            <person name="Quesneville H."/>
            <person name="Ram K.R."/>
            <person name="Rand D."/>
            <person name="Rasmussen M.D."/>
            <person name="Reed L.K."/>
            <person name="Reenan R."/>
            <person name="Reily A."/>
            <person name="Remington K.A."/>
            <person name="Rieger T.T."/>
            <person name="Ritchie M.G."/>
            <person name="Robin C."/>
            <person name="Rogers Y.H."/>
            <person name="Rohde C."/>
            <person name="Rozas J."/>
            <person name="Rubenfield M.J."/>
            <person name="Ruiz A."/>
            <person name="Russo S."/>
            <person name="Salzberg S.L."/>
            <person name="Sanchez-Gracia A."/>
            <person name="Saranga D.J."/>
            <person name="Sato H."/>
            <person name="Schaeffer S.W."/>
            <person name="Schatz M.C."/>
            <person name="Schlenke T."/>
            <person name="Schwartz R."/>
            <person name="Segarra C."/>
            <person name="Singh R.S."/>
            <person name="Sirot L."/>
            <person name="Sirota M."/>
            <person name="Sisneros N.B."/>
            <person name="Smith C.D."/>
            <person name="Smith T.F."/>
            <person name="Spieth J."/>
            <person name="Stage D.E."/>
            <person name="Stark A."/>
            <person name="Stephan W."/>
            <person name="Strausberg R.L."/>
            <person name="Strempel S."/>
            <person name="Sturgill D."/>
            <person name="Sutton G."/>
            <person name="Sutton G.G."/>
            <person name="Tao W."/>
            <person name="Teichmann S."/>
            <person name="Tobari Y.N."/>
            <person name="Tomimura Y."/>
            <person name="Tsolas J.M."/>
            <person name="Valente V.L."/>
            <person name="Venter E."/>
            <person name="Venter J.C."/>
            <person name="Vicario S."/>
            <person name="Vieira F.G."/>
            <person name="Vilella A.J."/>
            <person name="Villasante A."/>
            <person name="Walenz B."/>
            <person name="Wang J."/>
            <person name="Wasserman M."/>
            <person name="Watts T."/>
            <person name="Wilson D."/>
            <person name="Wilson R.K."/>
            <person name="Wing R.A."/>
            <person name="Wolfner M.F."/>
            <person name="Wong A."/>
            <person name="Wong G.K."/>
            <person name="Wu C.I."/>
            <person name="Wu G."/>
            <person name="Yamamoto D."/>
            <person name="Yang H.P."/>
            <person name="Yang S.P."/>
            <person name="Yorke J.A."/>
            <person name="Yoshida K."/>
            <person name="Zdobnov E."/>
            <person name="Zhang P."/>
            <person name="Zhang Y."/>
            <person name="Zimin A.V."/>
            <person name="Baldwin J."/>
            <person name="Abdouelleil A."/>
            <person name="Abdulkadir J."/>
            <person name="Abebe A."/>
            <person name="Abera B."/>
            <person name="Abreu J."/>
            <person name="Acer S.C."/>
            <person name="Aftuck L."/>
            <person name="Alexander A."/>
            <person name="An P."/>
            <person name="Anderson E."/>
            <person name="Anderson S."/>
            <person name="Arachi H."/>
            <person name="Azer M."/>
            <person name="Bachantsang P."/>
            <person name="Barry A."/>
            <person name="Bayul T."/>
            <person name="Berlin A."/>
            <person name="Bessette D."/>
            <person name="Bloom T."/>
            <person name="Blye J."/>
            <person name="Boguslavskiy L."/>
            <person name="Bonnet C."/>
            <person name="Boukhgalter B."/>
            <person name="Bourzgui I."/>
            <person name="Brown A."/>
            <person name="Cahill P."/>
            <person name="Channer S."/>
            <person name="Cheshatsang Y."/>
            <person name="Chuda L."/>
            <person name="Citroen M."/>
            <person name="Collymore A."/>
            <person name="Cooke P."/>
            <person name="Costello M."/>
            <person name="D'Aco K."/>
            <person name="Daza R."/>
            <person name="De Haan G."/>
            <person name="DeGray S."/>
            <person name="DeMaso C."/>
            <person name="Dhargay N."/>
            <person name="Dooley K."/>
            <person name="Dooley E."/>
            <person name="Doricent M."/>
            <person name="Dorje P."/>
            <person name="Dorjee K."/>
            <person name="Dupes A."/>
            <person name="Elong R."/>
            <person name="Falk J."/>
            <person name="Farina A."/>
            <person name="Faro S."/>
            <person name="Ferguson D."/>
            <person name="Fisher S."/>
            <person name="Foley C.D."/>
            <person name="Franke A."/>
            <person name="Friedrich D."/>
            <person name="Gadbois L."/>
            <person name="Gearin G."/>
            <person name="Gearin C.R."/>
            <person name="Giannoukos G."/>
            <person name="Goode T."/>
            <person name="Graham J."/>
            <person name="Grandbois E."/>
            <person name="Grewal S."/>
            <person name="Gyaltsen K."/>
            <person name="Hafez N."/>
            <person name="Hagos B."/>
            <person name="Hall J."/>
            <person name="Henson C."/>
            <person name="Hollinger A."/>
            <person name="Honan T."/>
            <person name="Huard M.D."/>
            <person name="Hughes L."/>
            <person name="Hurhula B."/>
            <person name="Husby M.E."/>
            <person name="Kamat A."/>
            <person name="Kanga B."/>
            <person name="Kashin S."/>
            <person name="Khazanovich D."/>
            <person name="Kisner P."/>
            <person name="Lance K."/>
            <person name="Lara M."/>
            <person name="Lee W."/>
            <person name="Lennon N."/>
            <person name="Letendre F."/>
            <person name="LeVine R."/>
            <person name="Lipovsky A."/>
            <person name="Liu X."/>
            <person name="Liu J."/>
            <person name="Liu S."/>
            <person name="Lokyitsang T."/>
            <person name="Lokyitsang Y."/>
            <person name="Lubonja R."/>
            <person name="Lui A."/>
            <person name="MacDonald P."/>
            <person name="Magnisalis V."/>
            <person name="Maru K."/>
            <person name="Matthews C."/>
            <person name="McCusker W."/>
            <person name="McDonough S."/>
            <person name="Mehta T."/>
            <person name="Meldrim J."/>
            <person name="Meneus L."/>
            <person name="Mihai O."/>
            <person name="Mihalev A."/>
            <person name="Mihova T."/>
            <person name="Mittelman R."/>
            <person name="Mlenga V."/>
            <person name="Montmayeur A."/>
            <person name="Mulrain L."/>
            <person name="Navidi A."/>
            <person name="Naylor J."/>
            <person name="Negash T."/>
            <person name="Nguyen T."/>
            <person name="Nguyen N."/>
            <person name="Nicol R."/>
            <person name="Norbu C."/>
            <person name="Norbu N."/>
            <person name="Novod N."/>
            <person name="O'Neill B."/>
            <person name="Osman S."/>
            <person name="Markiewicz E."/>
            <person name="Oyono O.L."/>
            <person name="Patti C."/>
            <person name="Phunkhang P."/>
            <person name="Pierre F."/>
            <person name="Priest M."/>
            <person name="Raghuraman S."/>
            <person name="Rege F."/>
            <person name="Reyes R."/>
            <person name="Rise C."/>
            <person name="Rogov P."/>
            <person name="Ross K."/>
            <person name="Ryan E."/>
            <person name="Settipalli S."/>
            <person name="Shea T."/>
            <person name="Sherpa N."/>
            <person name="Shi L."/>
            <person name="Shih D."/>
            <person name="Sparrow T."/>
            <person name="Spaulding J."/>
            <person name="Stalker J."/>
            <person name="Stange-Thomann N."/>
            <person name="Stavropoulos S."/>
            <person name="Stone C."/>
            <person name="Strader C."/>
            <person name="Tesfaye S."/>
            <person name="Thomson T."/>
            <person name="Thoulutsang Y."/>
            <person name="Thoulutsang D."/>
            <person name="Topham K."/>
            <person name="Topping I."/>
            <person name="Tsamla T."/>
            <person name="Vassiliev H."/>
            <person name="Vo A."/>
            <person name="Wangchuk T."/>
            <person name="Wangdi T."/>
            <person name="Weiand M."/>
            <person name="Wilkinson J."/>
            <person name="Wilson A."/>
            <person name="Yadav S."/>
            <person name="Young G."/>
            <person name="Yu Q."/>
            <person name="Zembek L."/>
            <person name="Zhong D."/>
            <person name="Zimmer A."/>
            <person name="Zwirko Z."/>
            <person name="Jaffe D.B."/>
            <person name="Alvarez P."/>
            <person name="Brockman W."/>
            <person name="Butler J."/>
            <person name="Chin C."/>
            <person name="Gnerre S."/>
            <person name="Grabherr M."/>
            <person name="Kleber M."/>
            <person name="Mauceli E."/>
            <person name="MacCallum I."/>
        </authorList>
    </citation>
    <scope>NUCLEOTIDE SEQUENCE [LARGE SCALE GENOMIC DNA]</scope>
    <source>
        <strain evidence="5">Tucson 14030-0811.24</strain>
    </source>
</reference>
<dbReference type="EMBL" id="CH963719">
    <property type="protein sequence ID" value="EDW72017.1"/>
    <property type="molecule type" value="Genomic_DNA"/>
</dbReference>
<protein>
    <recommendedName>
        <fullName evidence="3">Core Histone H2A/H2B/H3 domain-containing protein</fullName>
    </recommendedName>
</protein>
<evidence type="ECO:0000256" key="2">
    <source>
        <dbReference type="SAM" id="MobiDB-lite"/>
    </source>
</evidence>
<keyword evidence="5" id="KW-1185">Reference proteome</keyword>
<evidence type="ECO:0000313" key="4">
    <source>
        <dbReference type="EMBL" id="EDW72017.1"/>
    </source>
</evidence>
<feature type="region of interest" description="Disordered" evidence="2">
    <location>
        <begin position="1"/>
        <end position="160"/>
    </location>
</feature>
<dbReference type="GO" id="GO:0030527">
    <property type="term" value="F:structural constituent of chromatin"/>
    <property type="evidence" value="ECO:0007669"/>
    <property type="project" value="InterPro"/>
</dbReference>
<dbReference type="HOGENOM" id="CLU_091477_0_0_1"/>
<dbReference type="PROSITE" id="PS00959">
    <property type="entry name" value="HISTONE_H3_2"/>
    <property type="match status" value="1"/>
</dbReference>
<dbReference type="SMR" id="B4MIS8"/>
<dbReference type="OMA" id="DSYMLTK"/>
<dbReference type="GO" id="GO:0007080">
    <property type="term" value="P:mitotic metaphase chromosome alignment"/>
    <property type="evidence" value="ECO:0007669"/>
    <property type="project" value="EnsemblMetazoa"/>
</dbReference>
<dbReference type="SUPFAM" id="SSF47113">
    <property type="entry name" value="Histone-fold"/>
    <property type="match status" value="1"/>
</dbReference>
<dbReference type="FunCoup" id="B4MIS8">
    <property type="interactions" value="34"/>
</dbReference>
<dbReference type="Pfam" id="PF00125">
    <property type="entry name" value="Histone"/>
    <property type="match status" value="1"/>
</dbReference>
<sequence length="258" mass="29535">MRPPRGKSGGNVGHATKKKRNQRNAEDSDENEDDATPFRSPNAEEDVTDYGLEFTTSRLTLTDHNGQARNSTLRTRNQTSQVARQQEEQDAPTEYEDEDEDNESDNEENVENQPPSNPHRSRSGPMPPPGRSSQNRKQSQPQSQPPAGTPRVRRKQVRPINRALRMNQQIARLQSTVNSLIPRLPFSRLVREILQYNSSETDAYRMTASALEALQQSSEMFLVQRFQDAYLLTMHRQRVTLEVRDMALMAFFCKDSAY</sequence>
<dbReference type="PRINTS" id="PR00622">
    <property type="entry name" value="HISTONEH3"/>
</dbReference>
<dbReference type="GO" id="GO:0046982">
    <property type="term" value="F:protein heterodimerization activity"/>
    <property type="evidence" value="ECO:0007669"/>
    <property type="project" value="InterPro"/>
</dbReference>
<name>B4MIS8_DROWI</name>
<dbReference type="GO" id="GO:0000939">
    <property type="term" value="C:inner kinetochore"/>
    <property type="evidence" value="ECO:0007669"/>
    <property type="project" value="EnsemblMetazoa"/>
</dbReference>
<dbReference type="STRING" id="7260.B4MIS8"/>
<feature type="domain" description="Core Histone H2A/H2B/H3" evidence="3">
    <location>
        <begin position="167"/>
        <end position="248"/>
    </location>
</feature>
<dbReference type="eggNOG" id="KOG1745">
    <property type="taxonomic scope" value="Eukaryota"/>
</dbReference>
<dbReference type="GO" id="GO:0003677">
    <property type="term" value="F:DNA binding"/>
    <property type="evidence" value="ECO:0007669"/>
    <property type="project" value="InterPro"/>
</dbReference>
<dbReference type="AlphaFoldDB" id="B4MIS8"/>
<dbReference type="GO" id="GO:0051382">
    <property type="term" value="P:kinetochore assembly"/>
    <property type="evidence" value="ECO:0007669"/>
    <property type="project" value="EnsemblMetazoa"/>
</dbReference>
<accession>B4MIS8</accession>
<evidence type="ECO:0000256" key="1">
    <source>
        <dbReference type="ARBA" id="ARBA00010343"/>
    </source>
</evidence>
<dbReference type="InterPro" id="IPR000164">
    <property type="entry name" value="Histone_H3/CENP-A"/>
</dbReference>
<dbReference type="KEGG" id="dwi:6637931"/>
<dbReference type="GO" id="GO:0051225">
    <property type="term" value="P:spindle assembly"/>
    <property type="evidence" value="ECO:0007669"/>
    <property type="project" value="EnsemblMetazoa"/>
</dbReference>
<gene>
    <name evidence="4" type="primary">Dwil\GK10722</name>
    <name evidence="4" type="ORF">Dwil_GK10722</name>
</gene>
<dbReference type="InterPro" id="IPR007125">
    <property type="entry name" value="H2A/H2B/H3"/>
</dbReference>